<dbReference type="EMBL" id="CM047943">
    <property type="protein sequence ID" value="KAI9900963.1"/>
    <property type="molecule type" value="Genomic_DNA"/>
</dbReference>
<reference evidence="1" key="1">
    <citation type="submission" date="2022-10" db="EMBL/GenBank/DDBJ databases">
        <title>Complete Genome of Trichothecium roseum strain YXFP-22015, a Plant Pathogen Isolated from Citrus.</title>
        <authorList>
            <person name="Wang Y."/>
            <person name="Zhu L."/>
        </authorList>
    </citation>
    <scope>NUCLEOTIDE SEQUENCE</scope>
    <source>
        <strain evidence="1">YXFP-22015</strain>
    </source>
</reference>
<keyword evidence="2" id="KW-1185">Reference proteome</keyword>
<organism evidence="1 2">
    <name type="scientific">Trichothecium roseum</name>
    <dbReference type="NCBI Taxonomy" id="47278"/>
    <lineage>
        <taxon>Eukaryota</taxon>
        <taxon>Fungi</taxon>
        <taxon>Dikarya</taxon>
        <taxon>Ascomycota</taxon>
        <taxon>Pezizomycotina</taxon>
        <taxon>Sordariomycetes</taxon>
        <taxon>Hypocreomycetidae</taxon>
        <taxon>Hypocreales</taxon>
        <taxon>Hypocreales incertae sedis</taxon>
        <taxon>Trichothecium</taxon>
    </lineage>
</organism>
<protein>
    <submittedName>
        <fullName evidence="1">Uncharacterized protein</fullName>
    </submittedName>
</protein>
<evidence type="ECO:0000313" key="2">
    <source>
        <dbReference type="Proteomes" id="UP001163324"/>
    </source>
</evidence>
<gene>
    <name evidence="1" type="ORF">N3K66_005225</name>
</gene>
<sequence>MMHTTPPYKAHSPPRHMSNTQSSPAASVARQNPPPDSTHGSVSQTLRNRPRAPRIRACIECKRHKIRCEVRRGSEACERCLRNGNECLLPESAQKAMENDVAWKAEATAQISQLQAAVKTLLERQRLPDLFTFDTSNSKTMTASPAESTSESIIAPIDPRDDQPEEQRSHEEGGPGLVQAPMSNLYELTKAASTPHKLPRPSRSDGFPGGDLISRGIVPEPLAQQLLTLWLTRHNRLLFDGAMFPHTTLTSVRRSSPLLSAAVLTIAALHTPNQPSVLQRCYDAFVALIGASSLSRNHSLDDVRALCVAAFFLPNLSWRLSGQATRLAAEMNLHQSFQKLVIGGDARHAERARVWLVLFVCDRQLSIAYGRPSSFSHDDDAVRAVERFAEPGGRPSYVPGDVRIASHTALFRILSEAYRDYGNDASQLVAEDELGLKLRAFNIALDQWRLTWQSRCLDAPGIGAYPSQSIVLYYHFARFQLNALAFRGLRWPSSDVLGSNRREAAVAAVSAAMSTLVHVAGEPDIRSALCSLPLFTHTMVAFCATFLLKMAVVWARGGDALSRALGLGFNVGEVVSLAGRSADVLEEVAERVSEKHVVRLIVAGIRELLQRVGSGDRGEEGDDSLREGLQVRGCSGGVAAVEDFATQQVGGAARDMVYNMDVDSLAALLEYGTDETFLGAGGGEFDWSGLG</sequence>
<name>A0ACC0V5H3_9HYPO</name>
<evidence type="ECO:0000313" key="1">
    <source>
        <dbReference type="EMBL" id="KAI9900963.1"/>
    </source>
</evidence>
<comment type="caution">
    <text evidence="1">The sequence shown here is derived from an EMBL/GenBank/DDBJ whole genome shotgun (WGS) entry which is preliminary data.</text>
</comment>
<proteinExistence type="predicted"/>
<dbReference type="Proteomes" id="UP001163324">
    <property type="component" value="Chromosome 4"/>
</dbReference>
<accession>A0ACC0V5H3</accession>